<feature type="region of interest" description="Disordered" evidence="5">
    <location>
        <begin position="874"/>
        <end position="955"/>
    </location>
</feature>
<keyword evidence="3" id="KW-0963">Cytoplasm</keyword>
<dbReference type="GO" id="GO:0030864">
    <property type="term" value="C:cortical actin cytoskeleton"/>
    <property type="evidence" value="ECO:0007669"/>
    <property type="project" value="TreeGrafter"/>
</dbReference>
<feature type="compositionally biased region" description="Polar residues" evidence="5">
    <location>
        <begin position="1111"/>
        <end position="1120"/>
    </location>
</feature>
<feature type="region of interest" description="Disordered" evidence="5">
    <location>
        <begin position="746"/>
        <end position="862"/>
    </location>
</feature>
<dbReference type="PANTHER" id="PTHR15012:SF35">
    <property type="entry name" value="PROTEIN SHROOM4"/>
    <property type="match status" value="1"/>
</dbReference>
<feature type="region of interest" description="Disordered" evidence="5">
    <location>
        <begin position="1054"/>
        <end position="1202"/>
    </location>
</feature>
<feature type="compositionally biased region" description="Basic residues" evidence="5">
    <location>
        <begin position="554"/>
        <end position="564"/>
    </location>
</feature>
<dbReference type="GO" id="GO:0005912">
    <property type="term" value="C:adherens junction"/>
    <property type="evidence" value="ECO:0007669"/>
    <property type="project" value="TreeGrafter"/>
</dbReference>
<comment type="similarity">
    <text evidence="2">Belongs to the shroom family.</text>
</comment>
<feature type="compositionally biased region" description="Gly residues" evidence="5">
    <location>
        <begin position="172"/>
        <end position="182"/>
    </location>
</feature>
<evidence type="ECO:0000313" key="7">
    <source>
        <dbReference type="EMBL" id="KAK6291761.1"/>
    </source>
</evidence>
<feature type="compositionally biased region" description="Gly residues" evidence="5">
    <location>
        <begin position="236"/>
        <end position="246"/>
    </location>
</feature>
<feature type="compositionally biased region" description="Low complexity" evidence="5">
    <location>
        <begin position="833"/>
        <end position="843"/>
    </location>
</feature>
<evidence type="ECO:0000259" key="6">
    <source>
        <dbReference type="PROSITE" id="PS51307"/>
    </source>
</evidence>
<dbReference type="PANTHER" id="PTHR15012">
    <property type="entry name" value="APICAL PROTEIN/SHROOM-RELATED"/>
    <property type="match status" value="1"/>
</dbReference>
<feature type="compositionally biased region" description="Gly residues" evidence="5">
    <location>
        <begin position="759"/>
        <end position="769"/>
    </location>
</feature>
<comment type="caution">
    <text evidence="7">The sequence shown here is derived from an EMBL/GenBank/DDBJ whole genome shotgun (WGS) entry which is preliminary data.</text>
</comment>
<name>A0AAN8KSA6_9TELE</name>
<keyword evidence="8" id="KW-1185">Reference proteome</keyword>
<dbReference type="EMBL" id="JAGTTL010000039">
    <property type="protein sequence ID" value="KAK6291761.1"/>
    <property type="molecule type" value="Genomic_DNA"/>
</dbReference>
<feature type="compositionally biased region" description="Basic residues" evidence="5">
    <location>
        <begin position="301"/>
        <end position="315"/>
    </location>
</feature>
<reference evidence="7 8" key="1">
    <citation type="submission" date="2021-04" db="EMBL/GenBank/DDBJ databases">
        <authorList>
            <person name="De Guttry C."/>
            <person name="Zahm M."/>
            <person name="Klopp C."/>
            <person name="Cabau C."/>
            <person name="Louis A."/>
            <person name="Berthelot C."/>
            <person name="Parey E."/>
            <person name="Roest Crollius H."/>
            <person name="Montfort J."/>
            <person name="Robinson-Rechavi M."/>
            <person name="Bucao C."/>
            <person name="Bouchez O."/>
            <person name="Gislard M."/>
            <person name="Lluch J."/>
            <person name="Milhes M."/>
            <person name="Lampietro C."/>
            <person name="Lopez Roques C."/>
            <person name="Donnadieu C."/>
            <person name="Braasch I."/>
            <person name="Desvignes T."/>
            <person name="Postlethwait J."/>
            <person name="Bobe J."/>
            <person name="Wedekind C."/>
            <person name="Guiguen Y."/>
        </authorList>
    </citation>
    <scope>NUCLEOTIDE SEQUENCE [LARGE SCALE GENOMIC DNA]</scope>
    <source>
        <strain evidence="7">Cs_M1</strain>
        <tissue evidence="7">Blood</tissue>
    </source>
</reference>
<dbReference type="GO" id="GO:0016324">
    <property type="term" value="C:apical plasma membrane"/>
    <property type="evidence" value="ECO:0007669"/>
    <property type="project" value="TreeGrafter"/>
</dbReference>
<evidence type="ECO:0000256" key="3">
    <source>
        <dbReference type="ARBA" id="ARBA00022490"/>
    </source>
</evidence>
<feature type="compositionally biased region" description="Basic and acidic residues" evidence="5">
    <location>
        <begin position="484"/>
        <end position="493"/>
    </location>
</feature>
<feature type="region of interest" description="Disordered" evidence="5">
    <location>
        <begin position="1"/>
        <end position="113"/>
    </location>
</feature>
<dbReference type="InterPro" id="IPR014799">
    <property type="entry name" value="ASD2_dom"/>
</dbReference>
<feature type="region of interest" description="Disordered" evidence="5">
    <location>
        <begin position="464"/>
        <end position="521"/>
    </location>
</feature>
<feature type="compositionally biased region" description="Low complexity" evidence="5">
    <location>
        <begin position="506"/>
        <end position="518"/>
    </location>
</feature>
<feature type="region of interest" description="Disordered" evidence="5">
    <location>
        <begin position="132"/>
        <end position="190"/>
    </location>
</feature>
<evidence type="ECO:0000256" key="1">
    <source>
        <dbReference type="ARBA" id="ARBA00004245"/>
    </source>
</evidence>
<evidence type="ECO:0000256" key="2">
    <source>
        <dbReference type="ARBA" id="ARBA00006469"/>
    </source>
</evidence>
<dbReference type="InterPro" id="IPR027685">
    <property type="entry name" value="Shroom_fam"/>
</dbReference>
<protein>
    <recommendedName>
        <fullName evidence="6">ASD2 domain-containing protein</fullName>
    </recommendedName>
</protein>
<feature type="compositionally biased region" description="Low complexity" evidence="5">
    <location>
        <begin position="799"/>
        <end position="816"/>
    </location>
</feature>
<evidence type="ECO:0000313" key="8">
    <source>
        <dbReference type="Proteomes" id="UP001356427"/>
    </source>
</evidence>
<feature type="compositionally biased region" description="Basic and acidic residues" evidence="5">
    <location>
        <begin position="896"/>
        <end position="908"/>
    </location>
</feature>
<feature type="region of interest" description="Disordered" evidence="5">
    <location>
        <begin position="230"/>
        <end position="252"/>
    </location>
</feature>
<feature type="region of interest" description="Disordered" evidence="5">
    <location>
        <begin position="982"/>
        <end position="1002"/>
    </location>
</feature>
<feature type="compositionally biased region" description="Low complexity" evidence="5">
    <location>
        <begin position="132"/>
        <end position="146"/>
    </location>
</feature>
<feature type="compositionally biased region" description="Polar residues" evidence="5">
    <location>
        <begin position="541"/>
        <end position="550"/>
    </location>
</feature>
<evidence type="ECO:0000256" key="4">
    <source>
        <dbReference type="ARBA" id="ARBA00023212"/>
    </source>
</evidence>
<gene>
    <name evidence="7" type="ORF">J4Q44_G00375460</name>
</gene>
<feature type="compositionally biased region" description="Low complexity" evidence="5">
    <location>
        <begin position="1127"/>
        <end position="1202"/>
    </location>
</feature>
<sequence length="1427" mass="156635">MENILQSLGPGGPTCRGLSRCHAEDDDDDPLNIPGIPSSNGYPAPCETSKTEGSRNGNKVGNFKGDSLEQYYTLISKKKGFPPGPPDTSIDPEPLGEPSHLLPQNKHSSSGLYRHSAPEKLLSQLHLLEFSSDPSPSSSQLFHSPFHPTRENLSGDLGSNNAPLHLQQNQGKWGGGAGGGGSRCSTPGSMDIDGVREAREIGLVMGESMEVVAAAATLLSPIQVQHPWGRSVSVPGSGGPSGGCSQGGVSSERVRKTDFGPLIAAASVDSLLEKDQRGGGEERRGERRDDDDDDEGEVLMKKPRSHRSSRSRRRSERFATNLRNEIQRKKAQLSKSKGPGGLLYGRDTVEEEEGPDLEDLQREEADDLNPPAQERCSQDGDTLSDASRSAPAPGSLSLLAFTSTPQLHQPSPPPVSALQPPRDEDPEPPENQVHASDPSRTTQKLDPAMPSCDVGIRVVEELAPAGMARRWRWTPEHNLQPEMDTDRQGERVRGALGVSGRERAASTSSSSSSTTTHSSRTEECDILPFADRCKFFEETSRSMSVSNLPGLTSRRQRPDRHGRQPHPSTLENQGGGYGQGQAQRRYSYQGGIQQESLLSITAMATRRQLIEAPRSAFQPVNTPLLQDNQTPHQGYPPWGYTPTEEYPAPSRPLPREQTQINRKISLTERDYPQYRRDSCTRPPDCALTVTPDQYQHHPGGGGWSGRLSAFSMDDHTSSSSSSSQRSRAMLENNLCFDSTYCRASPSDATATPLSELEEGGGVGGVGGARGVVTRKKTPPPPRPPPPKWEEFHRRRASHHTLSSSSTTSSVHPSVNPTSPPLPFTPPEGPPSHPSHTPCPTETSKMTRQRSYSVPPQREELEGCQRCSLSQLQERPFSQAPPSPGFTRRTFRPVAPHHRERDTPTRHNDSLPPLPPSDNTARLCNMDDQDRSAVLKPISHRQQRTGAEWERTPSPRMHSVSALPTIENGAISPESYFAMSYKQQQQNSRRFRNHPHNNNNNNKLEPELEQEVDIPMETDIDDFQEEGLPENEEPIRTELQCFALPVTVLETDIDTLPDQEASPAGRKTAESGSLDGEMEDQGMGTREGLMEELFPQSGEGEAGTESCRGAYRSSNLENNTDSLDRRSGASSSSPPLPRRSGASSSSPPLPRRSGASSSSPPLPRRSGASSSSPPLPRRSGASSSSSSPPLPRRSGASSSSSSSYSISAAKAQVLTQMKDYCSDARDTDHDDHDDHDDQLSYKKQLMESLRKKLGVLREAQRGLQEDIRANTQLGEEVESLVLAVCQPNEVDKFRMFIGDLDKVFSLLLSLSGRLLRVESSLDNLDAETGHHERLPLLEKKRQLQVQLSEAQDLKEHVDHREQAVGRVLVRCLSPEQHRDYSHYVKMKAALLVEQRQLEEKIRLGEEQLRGLRESLGLGFRMSMGYGHY</sequence>
<dbReference type="PROSITE" id="PS51307">
    <property type="entry name" value="ASD2"/>
    <property type="match status" value="1"/>
</dbReference>
<proteinExistence type="inferred from homology"/>
<keyword evidence="4" id="KW-0206">Cytoskeleton</keyword>
<evidence type="ECO:0000256" key="5">
    <source>
        <dbReference type="SAM" id="MobiDB-lite"/>
    </source>
</evidence>
<accession>A0AAN8KSA6</accession>
<feature type="domain" description="ASD2" evidence="6">
    <location>
        <begin position="1127"/>
        <end position="1415"/>
    </location>
</feature>
<dbReference type="GO" id="GO:0007015">
    <property type="term" value="P:actin filament organization"/>
    <property type="evidence" value="ECO:0007669"/>
    <property type="project" value="TreeGrafter"/>
</dbReference>
<dbReference type="GO" id="GO:0043296">
    <property type="term" value="C:apical junction complex"/>
    <property type="evidence" value="ECO:0007669"/>
    <property type="project" value="TreeGrafter"/>
</dbReference>
<feature type="compositionally biased region" description="Polar residues" evidence="5">
    <location>
        <begin position="157"/>
        <end position="170"/>
    </location>
</feature>
<feature type="region of interest" description="Disordered" evidence="5">
    <location>
        <begin position="267"/>
        <end position="452"/>
    </location>
</feature>
<organism evidence="7 8">
    <name type="scientific">Coregonus suidteri</name>
    <dbReference type="NCBI Taxonomy" id="861788"/>
    <lineage>
        <taxon>Eukaryota</taxon>
        <taxon>Metazoa</taxon>
        <taxon>Chordata</taxon>
        <taxon>Craniata</taxon>
        <taxon>Vertebrata</taxon>
        <taxon>Euteleostomi</taxon>
        <taxon>Actinopterygii</taxon>
        <taxon>Neopterygii</taxon>
        <taxon>Teleostei</taxon>
        <taxon>Protacanthopterygii</taxon>
        <taxon>Salmoniformes</taxon>
        <taxon>Salmonidae</taxon>
        <taxon>Coregoninae</taxon>
        <taxon>Coregonus</taxon>
    </lineage>
</organism>
<feature type="compositionally biased region" description="Acidic residues" evidence="5">
    <location>
        <begin position="349"/>
        <end position="358"/>
    </location>
</feature>
<dbReference type="Pfam" id="PF08687">
    <property type="entry name" value="ASD2"/>
    <property type="match status" value="1"/>
</dbReference>
<feature type="region of interest" description="Disordered" evidence="5">
    <location>
        <begin position="541"/>
        <end position="584"/>
    </location>
</feature>
<dbReference type="Proteomes" id="UP001356427">
    <property type="component" value="Unassembled WGS sequence"/>
</dbReference>
<feature type="compositionally biased region" description="Pro residues" evidence="5">
    <location>
        <begin position="817"/>
        <end position="832"/>
    </location>
</feature>
<dbReference type="Gene3D" id="6.10.250.3120">
    <property type="match status" value="1"/>
</dbReference>
<feature type="compositionally biased region" description="Basic and acidic residues" evidence="5">
    <location>
        <begin position="271"/>
        <end position="288"/>
    </location>
</feature>
<feature type="region of interest" description="Disordered" evidence="5">
    <location>
        <begin position="690"/>
        <end position="726"/>
    </location>
</feature>
<dbReference type="GO" id="GO:0051015">
    <property type="term" value="F:actin filament binding"/>
    <property type="evidence" value="ECO:0007669"/>
    <property type="project" value="InterPro"/>
</dbReference>
<comment type="subcellular location">
    <subcellularLocation>
        <location evidence="1">Cytoplasm</location>
        <location evidence="1">Cytoskeleton</location>
    </subcellularLocation>
</comment>